<dbReference type="Pfam" id="PF00362">
    <property type="entry name" value="Integrin_beta"/>
    <property type="match status" value="1"/>
</dbReference>
<dbReference type="RefSeq" id="XP_011130052.1">
    <property type="nucleotide sequence ID" value="XM_011131750.1"/>
</dbReference>
<sequence length="419" mass="45818">MFTLRLLALIGGIFGEEISQRGGETGLGLPQVLPDLKPVDDAQRWADRTKTSTLTKDAKPRVVYGERYFQTRQPEVCNFPMEIVILQDLTDSFSDNIVQMKNVQLHQMIDGLAQSHPGSKFSMVSFQDKAIYPLGNRDDACWTFYSDFSTDTQPVYDAYAQAVSYGGADAPENHFGAILAAMESSNISWSPLGSEYTRLIVVVTDAAPHHADDGLNPDPATLKPWQGEYSDAQAADLCLKTYYPSAQQMYDQIVARQTYIAALVFDADWEKGWAATGWKTFNRFLAQPEGMVEPDAEDSSGFWTQLSKIIDVMEAVECSTDTTTPAPASTTTAPPPAPTTTTPPPAPTTTTPPPAPTTTTPPPVPTTTPAECPPAIEVTDGDCIPTPENCYCQPDVLIQLMEKPDRFNLVGDDQTIVNF</sequence>
<evidence type="ECO:0000313" key="5">
    <source>
        <dbReference type="Proteomes" id="UP000019763"/>
    </source>
</evidence>
<name>A0A023B853_GRENI</name>
<organism evidence="4 5">
    <name type="scientific">Gregarina niphandrodes</name>
    <name type="common">Septate eugregarine</name>
    <dbReference type="NCBI Taxonomy" id="110365"/>
    <lineage>
        <taxon>Eukaryota</taxon>
        <taxon>Sar</taxon>
        <taxon>Alveolata</taxon>
        <taxon>Apicomplexa</taxon>
        <taxon>Conoidasida</taxon>
        <taxon>Gregarinasina</taxon>
        <taxon>Eugregarinorida</taxon>
        <taxon>Gregarinidae</taxon>
        <taxon>Gregarina</taxon>
    </lineage>
</organism>
<dbReference type="InterPro" id="IPR002369">
    <property type="entry name" value="Integrin_bsu_VWA"/>
</dbReference>
<keyword evidence="4" id="KW-0401">Integrin</keyword>
<keyword evidence="2" id="KW-0732">Signal</keyword>
<feature type="chain" id="PRO_5012429662" evidence="2">
    <location>
        <begin position="16"/>
        <end position="419"/>
    </location>
</feature>
<evidence type="ECO:0000313" key="4">
    <source>
        <dbReference type="EMBL" id="EZG68158.1"/>
    </source>
</evidence>
<evidence type="ECO:0000256" key="2">
    <source>
        <dbReference type="SAM" id="SignalP"/>
    </source>
</evidence>
<feature type="compositionally biased region" description="Pro residues" evidence="1">
    <location>
        <begin position="333"/>
        <end position="366"/>
    </location>
</feature>
<comment type="caution">
    <text evidence="4">The sequence shown here is derived from an EMBL/GenBank/DDBJ whole genome shotgun (WGS) entry which is preliminary data.</text>
</comment>
<dbReference type="AlphaFoldDB" id="A0A023B853"/>
<feature type="domain" description="Integrin beta subunit VWA" evidence="3">
    <location>
        <begin position="78"/>
        <end position="257"/>
    </location>
</feature>
<dbReference type="GeneID" id="22912336"/>
<dbReference type="EMBL" id="AFNH02000482">
    <property type="protein sequence ID" value="EZG68158.1"/>
    <property type="molecule type" value="Genomic_DNA"/>
</dbReference>
<proteinExistence type="predicted"/>
<reference evidence="4" key="1">
    <citation type="submission" date="2013-12" db="EMBL/GenBank/DDBJ databases">
        <authorList>
            <person name="Omoto C.K."/>
            <person name="Sibley D."/>
            <person name="Venepally P."/>
            <person name="Hadjithomas M."/>
            <person name="Karamycheva S."/>
            <person name="Brunk B."/>
            <person name="Roos D."/>
            <person name="Caler E."/>
            <person name="Lorenzi H."/>
        </authorList>
    </citation>
    <scope>NUCLEOTIDE SEQUENCE</scope>
</reference>
<dbReference type="InterPro" id="IPR036465">
    <property type="entry name" value="vWFA_dom_sf"/>
</dbReference>
<dbReference type="OrthoDB" id="301415at2759"/>
<feature type="compositionally biased region" description="Low complexity" evidence="1">
    <location>
        <begin position="322"/>
        <end position="332"/>
    </location>
</feature>
<dbReference type="VEuPathDB" id="CryptoDB:GNI_063780"/>
<protein>
    <submittedName>
        <fullName evidence="4">Integrin beta chain</fullName>
    </submittedName>
</protein>
<dbReference type="GO" id="GO:0007229">
    <property type="term" value="P:integrin-mediated signaling pathway"/>
    <property type="evidence" value="ECO:0007669"/>
    <property type="project" value="UniProtKB-KW"/>
</dbReference>
<feature type="signal peptide" evidence="2">
    <location>
        <begin position="1"/>
        <end position="15"/>
    </location>
</feature>
<dbReference type="Gene3D" id="3.40.50.410">
    <property type="entry name" value="von Willebrand factor, type A domain"/>
    <property type="match status" value="1"/>
</dbReference>
<keyword evidence="5" id="KW-1185">Reference proteome</keyword>
<dbReference type="Proteomes" id="UP000019763">
    <property type="component" value="Unassembled WGS sequence"/>
</dbReference>
<gene>
    <name evidence="4" type="ORF">GNI_063780</name>
</gene>
<evidence type="ECO:0000256" key="1">
    <source>
        <dbReference type="SAM" id="MobiDB-lite"/>
    </source>
</evidence>
<feature type="region of interest" description="Disordered" evidence="1">
    <location>
        <begin position="318"/>
        <end position="369"/>
    </location>
</feature>
<dbReference type="SUPFAM" id="SSF53300">
    <property type="entry name" value="vWA-like"/>
    <property type="match status" value="1"/>
</dbReference>
<evidence type="ECO:0000259" key="3">
    <source>
        <dbReference type="Pfam" id="PF00362"/>
    </source>
</evidence>
<accession>A0A023B853</accession>